<name>A0ABD5S496_9EURY</name>
<keyword evidence="4" id="KW-1185">Reference proteome</keyword>
<feature type="non-terminal residue" evidence="3">
    <location>
        <position position="131"/>
    </location>
</feature>
<feature type="transmembrane region" description="Helical" evidence="1">
    <location>
        <begin position="21"/>
        <end position="40"/>
    </location>
</feature>
<accession>A0ABD5S496</accession>
<evidence type="ECO:0000313" key="3">
    <source>
        <dbReference type="EMBL" id="MFC6726533.1"/>
    </source>
</evidence>
<proteinExistence type="predicted"/>
<dbReference type="EMBL" id="JBHSWU010001189">
    <property type="protein sequence ID" value="MFC6726533.1"/>
    <property type="molecule type" value="Genomic_DNA"/>
</dbReference>
<sequence>MNRVPAPLERFRRPEYTGENRCLPCTVANTAIAGILTLVVGVLSPVLSVVVLGLSLGAIWLRGYLVPGTPELTKRYFPDWLLRQFEKGPESGVAAAPRVEIDPDAPEVDPEAELLAVGAVAEVDDDLRITD</sequence>
<keyword evidence="1" id="KW-1133">Transmembrane helix</keyword>
<dbReference type="Pfam" id="PF26236">
    <property type="entry name" value="DUF8054_N"/>
    <property type="match status" value="1"/>
</dbReference>
<protein>
    <recommendedName>
        <fullName evidence="2">DUF8054 domain-containing protein</fullName>
    </recommendedName>
</protein>
<reference evidence="3 4" key="1">
    <citation type="journal article" date="2019" name="Int. J. Syst. Evol. Microbiol.">
        <title>The Global Catalogue of Microorganisms (GCM) 10K type strain sequencing project: providing services to taxonomists for standard genome sequencing and annotation.</title>
        <authorList>
            <consortium name="The Broad Institute Genomics Platform"/>
            <consortium name="The Broad Institute Genome Sequencing Center for Infectious Disease"/>
            <person name="Wu L."/>
            <person name="Ma J."/>
        </authorList>
    </citation>
    <scope>NUCLEOTIDE SEQUENCE [LARGE SCALE GENOMIC DNA]</scope>
    <source>
        <strain evidence="3 4">NBRC 111368</strain>
    </source>
</reference>
<keyword evidence="1" id="KW-0812">Transmembrane</keyword>
<evidence type="ECO:0000256" key="1">
    <source>
        <dbReference type="SAM" id="Phobius"/>
    </source>
</evidence>
<feature type="transmembrane region" description="Helical" evidence="1">
    <location>
        <begin position="46"/>
        <end position="65"/>
    </location>
</feature>
<evidence type="ECO:0000313" key="4">
    <source>
        <dbReference type="Proteomes" id="UP001596328"/>
    </source>
</evidence>
<organism evidence="3 4">
    <name type="scientific">Halobium palmae</name>
    <dbReference type="NCBI Taxonomy" id="1776492"/>
    <lineage>
        <taxon>Archaea</taxon>
        <taxon>Methanobacteriati</taxon>
        <taxon>Methanobacteriota</taxon>
        <taxon>Stenosarchaea group</taxon>
        <taxon>Halobacteria</taxon>
        <taxon>Halobacteriales</taxon>
        <taxon>Haloferacaceae</taxon>
        <taxon>Halobium</taxon>
    </lineage>
</organism>
<dbReference type="AlphaFoldDB" id="A0ABD5S496"/>
<gene>
    <name evidence="3" type="ORF">ACFQE1_19625</name>
</gene>
<dbReference type="InterPro" id="IPR058674">
    <property type="entry name" value="DUF8054_N"/>
</dbReference>
<feature type="domain" description="DUF8054" evidence="2">
    <location>
        <begin position="8"/>
        <end position="87"/>
    </location>
</feature>
<keyword evidence="1" id="KW-0472">Membrane</keyword>
<evidence type="ECO:0000259" key="2">
    <source>
        <dbReference type="Pfam" id="PF26236"/>
    </source>
</evidence>
<comment type="caution">
    <text evidence="3">The sequence shown here is derived from an EMBL/GenBank/DDBJ whole genome shotgun (WGS) entry which is preliminary data.</text>
</comment>
<dbReference type="Proteomes" id="UP001596328">
    <property type="component" value="Unassembled WGS sequence"/>
</dbReference>